<dbReference type="SUPFAM" id="SSF53335">
    <property type="entry name" value="S-adenosyl-L-methionine-dependent methyltransferases"/>
    <property type="match status" value="1"/>
</dbReference>
<accession>A0ABT3P8K0</accession>
<name>A0ABT3P8K0_9ALTE</name>
<protein>
    <submittedName>
        <fullName evidence="1">Class I SAM-dependent methyltransferase</fullName>
    </submittedName>
</protein>
<keyword evidence="1" id="KW-0489">Methyltransferase</keyword>
<evidence type="ECO:0000313" key="2">
    <source>
        <dbReference type="Proteomes" id="UP001142810"/>
    </source>
</evidence>
<keyword evidence="2" id="KW-1185">Reference proteome</keyword>
<dbReference type="Proteomes" id="UP001142810">
    <property type="component" value="Unassembled WGS sequence"/>
</dbReference>
<sequence length="213" mass="24594">MPIHTCPLCASTHTDFYYEDRTRVYRQCRRCTLVFVDKNDLPSTSTELNEYNLHENNSDDSGYRQFLSRLAVPLLKILPPQQCGLDFGCGPSPVLADMVAEAGHQVALYDPFFQPDKSVLADKYDFIMCTEAIEHFHHPQRELMLFSQLIKKDGWLAIMTKRVLSKTRFANWHYKNDPTHVSFFSDTTFEFIASQYGYTLEFAGADVVLMQKI</sequence>
<dbReference type="GO" id="GO:0008168">
    <property type="term" value="F:methyltransferase activity"/>
    <property type="evidence" value="ECO:0007669"/>
    <property type="project" value="UniProtKB-KW"/>
</dbReference>
<keyword evidence="1" id="KW-0808">Transferase</keyword>
<dbReference type="Gene3D" id="3.40.50.150">
    <property type="entry name" value="Vaccinia Virus protein VP39"/>
    <property type="match status" value="1"/>
</dbReference>
<proteinExistence type="predicted"/>
<evidence type="ECO:0000313" key="1">
    <source>
        <dbReference type="EMBL" id="MCW8108855.1"/>
    </source>
</evidence>
<reference evidence="1" key="1">
    <citation type="submission" date="2022-11" db="EMBL/GenBank/DDBJ databases">
        <title>Alteromonas sp. nov., isolated from sea water of the Qingdao.</title>
        <authorList>
            <person name="Wang Q."/>
        </authorList>
    </citation>
    <scope>NUCLEOTIDE SEQUENCE</scope>
    <source>
        <strain evidence="1">ASW11-7</strain>
    </source>
</reference>
<comment type="caution">
    <text evidence="1">The sequence shown here is derived from an EMBL/GenBank/DDBJ whole genome shotgun (WGS) entry which is preliminary data.</text>
</comment>
<gene>
    <name evidence="1" type="ORF">OPS25_10160</name>
</gene>
<dbReference type="GO" id="GO:0032259">
    <property type="term" value="P:methylation"/>
    <property type="evidence" value="ECO:0007669"/>
    <property type="project" value="UniProtKB-KW"/>
</dbReference>
<dbReference type="InterPro" id="IPR029063">
    <property type="entry name" value="SAM-dependent_MTases_sf"/>
</dbReference>
<dbReference type="Pfam" id="PF13489">
    <property type="entry name" value="Methyltransf_23"/>
    <property type="match status" value="1"/>
</dbReference>
<organism evidence="1 2">
    <name type="scientific">Alteromonas aquimaris</name>
    <dbReference type="NCBI Taxonomy" id="2998417"/>
    <lineage>
        <taxon>Bacteria</taxon>
        <taxon>Pseudomonadati</taxon>
        <taxon>Pseudomonadota</taxon>
        <taxon>Gammaproteobacteria</taxon>
        <taxon>Alteromonadales</taxon>
        <taxon>Alteromonadaceae</taxon>
        <taxon>Alteromonas/Salinimonas group</taxon>
        <taxon>Alteromonas</taxon>
    </lineage>
</organism>
<dbReference type="EMBL" id="JAPFRD010000011">
    <property type="protein sequence ID" value="MCW8108855.1"/>
    <property type="molecule type" value="Genomic_DNA"/>
</dbReference>